<dbReference type="PANTHER" id="PTHR35046:SF26">
    <property type="entry name" value="RNA-DIRECTED DNA POLYMERASE"/>
    <property type="match status" value="1"/>
</dbReference>
<dbReference type="InterPro" id="IPR012337">
    <property type="entry name" value="RNaseH-like_sf"/>
</dbReference>
<dbReference type="OrthoDB" id="1938712at2759"/>
<proteinExistence type="predicted"/>
<dbReference type="InterPro" id="IPR036397">
    <property type="entry name" value="RNaseH_sf"/>
</dbReference>
<accession>A0A371GB64</accession>
<feature type="domain" description="Integrase catalytic" evidence="1">
    <location>
        <begin position="11"/>
        <end position="157"/>
    </location>
</feature>
<dbReference type="SUPFAM" id="SSF53098">
    <property type="entry name" value="Ribonuclease H-like"/>
    <property type="match status" value="1"/>
</dbReference>
<dbReference type="Proteomes" id="UP000257109">
    <property type="component" value="Unassembled WGS sequence"/>
</dbReference>
<name>A0A371GB64_MUCPR</name>
<dbReference type="AlphaFoldDB" id="A0A371GB64"/>
<dbReference type="GO" id="GO:0015074">
    <property type="term" value="P:DNA integration"/>
    <property type="evidence" value="ECO:0007669"/>
    <property type="project" value="InterPro"/>
</dbReference>
<gene>
    <name evidence="2" type="ORF">CR513_30729</name>
</gene>
<keyword evidence="3" id="KW-1185">Reference proteome</keyword>
<dbReference type="STRING" id="157652.A0A371GB64"/>
<dbReference type="GO" id="GO:0003676">
    <property type="term" value="F:nucleic acid binding"/>
    <property type="evidence" value="ECO:0007669"/>
    <property type="project" value="InterPro"/>
</dbReference>
<feature type="non-terminal residue" evidence="2">
    <location>
        <position position="1"/>
    </location>
</feature>
<evidence type="ECO:0000313" key="3">
    <source>
        <dbReference type="Proteomes" id="UP000257109"/>
    </source>
</evidence>
<comment type="caution">
    <text evidence="2">The sequence shown here is derived from an EMBL/GenBank/DDBJ whole genome shotgun (WGS) entry which is preliminary data.</text>
</comment>
<dbReference type="PANTHER" id="PTHR35046">
    <property type="entry name" value="ZINC KNUCKLE (CCHC-TYPE) FAMILY PROTEIN"/>
    <property type="match status" value="1"/>
</dbReference>
<dbReference type="PROSITE" id="PS50994">
    <property type="entry name" value="INTEGRASE"/>
    <property type="match status" value="1"/>
</dbReference>
<dbReference type="InterPro" id="IPR001584">
    <property type="entry name" value="Integrase_cat-core"/>
</dbReference>
<organism evidence="2 3">
    <name type="scientific">Mucuna pruriens</name>
    <name type="common">Velvet bean</name>
    <name type="synonym">Dolichos pruriens</name>
    <dbReference type="NCBI Taxonomy" id="157652"/>
    <lineage>
        <taxon>Eukaryota</taxon>
        <taxon>Viridiplantae</taxon>
        <taxon>Streptophyta</taxon>
        <taxon>Embryophyta</taxon>
        <taxon>Tracheophyta</taxon>
        <taxon>Spermatophyta</taxon>
        <taxon>Magnoliopsida</taxon>
        <taxon>eudicotyledons</taxon>
        <taxon>Gunneridae</taxon>
        <taxon>Pentapetalae</taxon>
        <taxon>rosids</taxon>
        <taxon>fabids</taxon>
        <taxon>Fabales</taxon>
        <taxon>Fabaceae</taxon>
        <taxon>Papilionoideae</taxon>
        <taxon>50 kb inversion clade</taxon>
        <taxon>NPAAA clade</taxon>
        <taxon>indigoferoid/millettioid clade</taxon>
        <taxon>Phaseoleae</taxon>
        <taxon>Mucuna</taxon>
    </lineage>
</organism>
<protein>
    <recommendedName>
        <fullName evidence="1">Integrase catalytic domain-containing protein</fullName>
    </recommendedName>
</protein>
<evidence type="ECO:0000313" key="2">
    <source>
        <dbReference type="EMBL" id="RDX87759.1"/>
    </source>
</evidence>
<evidence type="ECO:0000259" key="1">
    <source>
        <dbReference type="PROSITE" id="PS50994"/>
    </source>
</evidence>
<reference evidence="2" key="1">
    <citation type="submission" date="2018-05" db="EMBL/GenBank/DDBJ databases">
        <title>Draft genome of Mucuna pruriens seed.</title>
        <authorList>
            <person name="Nnadi N.E."/>
            <person name="Vos R."/>
            <person name="Hasami M.H."/>
            <person name="Devisetty U.K."/>
            <person name="Aguiy J.C."/>
        </authorList>
    </citation>
    <scope>NUCLEOTIDE SEQUENCE [LARGE SCALE GENOMIC DNA]</scope>
    <source>
        <strain evidence="2">JCA_2017</strain>
    </source>
</reference>
<dbReference type="EMBL" id="QJKJ01006135">
    <property type="protein sequence ID" value="RDX87759.1"/>
    <property type="molecule type" value="Genomic_DNA"/>
</dbReference>
<sequence length="157" mass="18184">MVASPEGLLQPLNVPEMIWEEVSIDFIIGLPKSKGYEGILVVVDRLSKYSHFIPLKYPYTARMVAEIFAKEIVRLHGIPTTIVSDQDPIFVSNFRKELFKLQGTQLKMSSAHHPKIDAQTERELIDWDEDLRQLKLHLQRAQGRMKSQADHEKKEEF</sequence>
<dbReference type="Gene3D" id="3.30.420.10">
    <property type="entry name" value="Ribonuclease H-like superfamily/Ribonuclease H"/>
    <property type="match status" value="1"/>
</dbReference>